<keyword evidence="2 3" id="KW-0663">Pyridoxal phosphate</keyword>
<dbReference type="InterPro" id="IPR049704">
    <property type="entry name" value="Aminotrans_3_PPA_site"/>
</dbReference>
<sequence length="435" mass="46249">MSENPTNASLSAWAHSVMPGGVSHELRFRKPHPIYIERALGAEKWDIEGRRYIDFKLGAASQLLGNSHPAVMEAVAQQLTKTPYSGDCHALEITWAEWLQKLFPSADLVRFTGSGTESTMLALRLGRAFSGKDKVLRIDGHFHGWHDMLLKGSKPGANTPPSLGVSAAITDLTVVAPPAIDAIRDYLEQDPQIGTIFVEASGANYGSVPLPDGFLQQIRDLATETGKVLIFDEVITGLRWSPGGRQARDGVTPDLTTLAKVVTGGLPGGAVVGRADIMALLDPGKPIDGLAPPVSHKGTFNAAPMVAAGAIAAMELLSTGEPQRQADAMADRLRNGINEKMGKHGVKGFAYGDSSTCHMFFGGTSIDGMSAAEIRTQPATLVSGLRNGLLERGVDLMSFTSCVTSSAHTPELIDEALEIFDETFADLAHQGILST</sequence>
<organism evidence="4 5">
    <name type="scientific">Halocynthiibacter styelae</name>
    <dbReference type="NCBI Taxonomy" id="2761955"/>
    <lineage>
        <taxon>Bacteria</taxon>
        <taxon>Pseudomonadati</taxon>
        <taxon>Pseudomonadota</taxon>
        <taxon>Alphaproteobacteria</taxon>
        <taxon>Rhodobacterales</taxon>
        <taxon>Paracoccaceae</taxon>
        <taxon>Halocynthiibacter</taxon>
    </lineage>
</organism>
<dbReference type="Pfam" id="PF00202">
    <property type="entry name" value="Aminotran_3"/>
    <property type="match status" value="1"/>
</dbReference>
<dbReference type="PANTHER" id="PTHR43713:SF3">
    <property type="entry name" value="GLUTAMATE-1-SEMIALDEHYDE 2,1-AMINOMUTASE 1, CHLOROPLASTIC-RELATED"/>
    <property type="match status" value="1"/>
</dbReference>
<dbReference type="SUPFAM" id="SSF53383">
    <property type="entry name" value="PLP-dependent transferases"/>
    <property type="match status" value="1"/>
</dbReference>
<evidence type="ECO:0000256" key="1">
    <source>
        <dbReference type="ARBA" id="ARBA00001933"/>
    </source>
</evidence>
<comment type="cofactor">
    <cofactor evidence="1">
        <name>pyridoxal 5'-phosphate</name>
        <dbReference type="ChEBI" id="CHEBI:597326"/>
    </cofactor>
</comment>
<evidence type="ECO:0000313" key="5">
    <source>
        <dbReference type="Proteomes" id="UP000640583"/>
    </source>
</evidence>
<dbReference type="AlphaFoldDB" id="A0A8J7IEN2"/>
<accession>A0A8J7IEN2</accession>
<dbReference type="InterPro" id="IPR015422">
    <property type="entry name" value="PyrdxlP-dep_Trfase_small"/>
</dbReference>
<evidence type="ECO:0000256" key="2">
    <source>
        <dbReference type="ARBA" id="ARBA00022898"/>
    </source>
</evidence>
<gene>
    <name evidence="4" type="ORF">H1D41_09295</name>
</gene>
<dbReference type="InterPro" id="IPR015421">
    <property type="entry name" value="PyrdxlP-dep_Trfase_major"/>
</dbReference>
<dbReference type="PROSITE" id="PS00600">
    <property type="entry name" value="AA_TRANSFER_CLASS_3"/>
    <property type="match status" value="1"/>
</dbReference>
<dbReference type="EMBL" id="JADCKQ010000006">
    <property type="protein sequence ID" value="MBI1493827.1"/>
    <property type="molecule type" value="Genomic_DNA"/>
</dbReference>
<protein>
    <submittedName>
        <fullName evidence="4">Aminotransferase class III-fold pyridoxal phosphate-dependent enzyme</fullName>
    </submittedName>
</protein>
<comment type="caution">
    <text evidence="4">The sequence shown here is derived from an EMBL/GenBank/DDBJ whole genome shotgun (WGS) entry which is preliminary data.</text>
</comment>
<dbReference type="GO" id="GO:0030170">
    <property type="term" value="F:pyridoxal phosphate binding"/>
    <property type="evidence" value="ECO:0007669"/>
    <property type="project" value="InterPro"/>
</dbReference>
<keyword evidence="4" id="KW-0808">Transferase</keyword>
<dbReference type="Proteomes" id="UP000640583">
    <property type="component" value="Unassembled WGS sequence"/>
</dbReference>
<dbReference type="Gene3D" id="3.90.1150.10">
    <property type="entry name" value="Aspartate Aminotransferase, domain 1"/>
    <property type="match status" value="1"/>
</dbReference>
<evidence type="ECO:0000313" key="4">
    <source>
        <dbReference type="EMBL" id="MBI1493827.1"/>
    </source>
</evidence>
<keyword evidence="4" id="KW-0032">Aminotransferase</keyword>
<proteinExistence type="inferred from homology"/>
<dbReference type="PANTHER" id="PTHR43713">
    <property type="entry name" value="GLUTAMATE-1-SEMIALDEHYDE 2,1-AMINOMUTASE"/>
    <property type="match status" value="1"/>
</dbReference>
<dbReference type="InterPro" id="IPR015424">
    <property type="entry name" value="PyrdxlP-dep_Trfase"/>
</dbReference>
<reference evidence="4" key="1">
    <citation type="submission" date="2020-10" db="EMBL/GenBank/DDBJ databases">
        <title>Paenihalocynthiibacter styelae gen. nov., sp. nov., isolated from stalked sea squirt Styela clava.</title>
        <authorList>
            <person name="Kim Y.-O."/>
            <person name="Yoon J.-H."/>
        </authorList>
    </citation>
    <scope>NUCLEOTIDE SEQUENCE</scope>
    <source>
        <strain evidence="4">MYP1-1</strain>
    </source>
</reference>
<dbReference type="GO" id="GO:0008483">
    <property type="term" value="F:transaminase activity"/>
    <property type="evidence" value="ECO:0007669"/>
    <property type="project" value="UniProtKB-KW"/>
</dbReference>
<dbReference type="InterPro" id="IPR005814">
    <property type="entry name" value="Aminotrans_3"/>
</dbReference>
<evidence type="ECO:0000256" key="3">
    <source>
        <dbReference type="RuleBase" id="RU003560"/>
    </source>
</evidence>
<dbReference type="Gene3D" id="3.40.640.10">
    <property type="entry name" value="Type I PLP-dependent aspartate aminotransferase-like (Major domain)"/>
    <property type="match status" value="1"/>
</dbReference>
<keyword evidence="5" id="KW-1185">Reference proteome</keyword>
<name>A0A8J7IEN2_9RHOB</name>
<comment type="similarity">
    <text evidence="3">Belongs to the class-III pyridoxal-phosphate-dependent aminotransferase family.</text>
</comment>